<dbReference type="AlphaFoldDB" id="A0A5B7GGJ1"/>
<proteinExistence type="predicted"/>
<dbReference type="Proteomes" id="UP000324222">
    <property type="component" value="Unassembled WGS sequence"/>
</dbReference>
<keyword evidence="2" id="KW-1185">Reference proteome</keyword>
<reference evidence="1 2" key="1">
    <citation type="submission" date="2019-05" db="EMBL/GenBank/DDBJ databases">
        <title>Another draft genome of Portunus trituberculatus and its Hox gene families provides insights of decapod evolution.</title>
        <authorList>
            <person name="Jeong J.-H."/>
            <person name="Song I."/>
            <person name="Kim S."/>
            <person name="Choi T."/>
            <person name="Kim D."/>
            <person name="Ryu S."/>
            <person name="Kim W."/>
        </authorList>
    </citation>
    <scope>NUCLEOTIDE SEQUENCE [LARGE SCALE GENOMIC DNA]</scope>
    <source>
        <tissue evidence="1">Muscle</tissue>
    </source>
</reference>
<evidence type="ECO:0000313" key="1">
    <source>
        <dbReference type="EMBL" id="MPC56208.1"/>
    </source>
</evidence>
<dbReference type="EMBL" id="VSRR010013776">
    <property type="protein sequence ID" value="MPC56208.1"/>
    <property type="molecule type" value="Genomic_DNA"/>
</dbReference>
<gene>
    <name evidence="1" type="ORF">E2C01_050162</name>
</gene>
<comment type="caution">
    <text evidence="1">The sequence shown here is derived from an EMBL/GenBank/DDBJ whole genome shotgun (WGS) entry which is preliminary data.</text>
</comment>
<accession>A0A5B7GGJ1</accession>
<sequence length="103" mass="11334">MGGEPSFVKHTAFSLSGVYDYNRGSFMGSNYWLFFRLGQNDYFISGVPGVLSSFVKRRKFSVSGAYHKVIGQAGHPGCGDKQLWSDRQCHIQQAPVLVGGRGV</sequence>
<evidence type="ECO:0000313" key="2">
    <source>
        <dbReference type="Proteomes" id="UP000324222"/>
    </source>
</evidence>
<protein>
    <submittedName>
        <fullName evidence="1">Uncharacterized protein</fullName>
    </submittedName>
</protein>
<name>A0A5B7GGJ1_PORTR</name>
<organism evidence="1 2">
    <name type="scientific">Portunus trituberculatus</name>
    <name type="common">Swimming crab</name>
    <name type="synonym">Neptunus trituberculatus</name>
    <dbReference type="NCBI Taxonomy" id="210409"/>
    <lineage>
        <taxon>Eukaryota</taxon>
        <taxon>Metazoa</taxon>
        <taxon>Ecdysozoa</taxon>
        <taxon>Arthropoda</taxon>
        <taxon>Crustacea</taxon>
        <taxon>Multicrustacea</taxon>
        <taxon>Malacostraca</taxon>
        <taxon>Eumalacostraca</taxon>
        <taxon>Eucarida</taxon>
        <taxon>Decapoda</taxon>
        <taxon>Pleocyemata</taxon>
        <taxon>Brachyura</taxon>
        <taxon>Eubrachyura</taxon>
        <taxon>Portunoidea</taxon>
        <taxon>Portunidae</taxon>
        <taxon>Portuninae</taxon>
        <taxon>Portunus</taxon>
    </lineage>
</organism>